<dbReference type="GO" id="GO:0005975">
    <property type="term" value="P:carbohydrate metabolic process"/>
    <property type="evidence" value="ECO:0007669"/>
    <property type="project" value="InterPro"/>
</dbReference>
<dbReference type="InterPro" id="IPR000322">
    <property type="entry name" value="Glyco_hydro_31_TIM"/>
</dbReference>
<accession>A0A9W9NGK0</accession>
<evidence type="ECO:0000259" key="3">
    <source>
        <dbReference type="Pfam" id="PF01055"/>
    </source>
</evidence>
<dbReference type="EMBL" id="JAPQKR010000004">
    <property type="protein sequence ID" value="KAJ5219373.1"/>
    <property type="molecule type" value="Genomic_DNA"/>
</dbReference>
<keyword evidence="2" id="KW-0326">Glycosidase</keyword>
<dbReference type="Gene3D" id="2.60.40.1760">
    <property type="entry name" value="glycosyl hydrolase (family 31)"/>
    <property type="match status" value="1"/>
</dbReference>
<dbReference type="PANTHER" id="PTHR43863">
    <property type="entry name" value="HYDROLASE, PUTATIVE (AFU_ORTHOLOGUE AFUA_1G03140)-RELATED"/>
    <property type="match status" value="1"/>
</dbReference>
<dbReference type="SUPFAM" id="SSF74650">
    <property type="entry name" value="Galactose mutarotase-like"/>
    <property type="match status" value="1"/>
</dbReference>
<proteinExistence type="inferred from homology"/>
<evidence type="ECO:0000313" key="6">
    <source>
        <dbReference type="Proteomes" id="UP001150904"/>
    </source>
</evidence>
<dbReference type="InterPro" id="IPR048395">
    <property type="entry name" value="Glyco_hydro_31_C"/>
</dbReference>
<dbReference type="Proteomes" id="UP001150904">
    <property type="component" value="Unassembled WGS sequence"/>
</dbReference>
<dbReference type="GO" id="GO:0004553">
    <property type="term" value="F:hydrolase activity, hydrolyzing O-glycosyl compounds"/>
    <property type="evidence" value="ECO:0007669"/>
    <property type="project" value="InterPro"/>
</dbReference>
<dbReference type="Pfam" id="PF01055">
    <property type="entry name" value="Glyco_hydro_31_2nd"/>
    <property type="match status" value="1"/>
</dbReference>
<feature type="domain" description="Glycoside hydrolase family 31 TIM barrel" evidence="3">
    <location>
        <begin position="232"/>
        <end position="560"/>
    </location>
</feature>
<dbReference type="InterPro" id="IPR017853">
    <property type="entry name" value="GH"/>
</dbReference>
<dbReference type="InterPro" id="IPR013780">
    <property type="entry name" value="Glyco_hydro_b"/>
</dbReference>
<organism evidence="5 6">
    <name type="scientific">Penicillium cinerascens</name>
    <dbReference type="NCBI Taxonomy" id="70096"/>
    <lineage>
        <taxon>Eukaryota</taxon>
        <taxon>Fungi</taxon>
        <taxon>Dikarya</taxon>
        <taxon>Ascomycota</taxon>
        <taxon>Pezizomycotina</taxon>
        <taxon>Eurotiomycetes</taxon>
        <taxon>Eurotiomycetidae</taxon>
        <taxon>Eurotiales</taxon>
        <taxon>Aspergillaceae</taxon>
        <taxon>Penicillium</taxon>
    </lineage>
</organism>
<dbReference type="SUPFAM" id="SSF51011">
    <property type="entry name" value="Glycosyl hydrolase domain"/>
    <property type="match status" value="1"/>
</dbReference>
<dbReference type="PANTHER" id="PTHR43863:SF2">
    <property type="entry name" value="MALTASE-GLUCOAMYLASE"/>
    <property type="match status" value="1"/>
</dbReference>
<dbReference type="InterPro" id="IPR011013">
    <property type="entry name" value="Gal_mutarotase_sf_dom"/>
</dbReference>
<dbReference type="Gene3D" id="2.60.40.1180">
    <property type="entry name" value="Golgi alpha-mannosidase II"/>
    <property type="match status" value="1"/>
</dbReference>
<keyword evidence="6" id="KW-1185">Reference proteome</keyword>
<feature type="domain" description="Glycosyl hydrolase family 31 C-terminal" evidence="4">
    <location>
        <begin position="571"/>
        <end position="661"/>
    </location>
</feature>
<reference evidence="5" key="2">
    <citation type="journal article" date="2023" name="IMA Fungus">
        <title>Comparative genomic study of the Penicillium genus elucidates a diverse pangenome and 15 lateral gene transfer events.</title>
        <authorList>
            <person name="Petersen C."/>
            <person name="Sorensen T."/>
            <person name="Nielsen M.R."/>
            <person name="Sondergaard T.E."/>
            <person name="Sorensen J.L."/>
            <person name="Fitzpatrick D.A."/>
            <person name="Frisvad J.C."/>
            <person name="Nielsen K.L."/>
        </authorList>
    </citation>
    <scope>NUCLEOTIDE SEQUENCE</scope>
    <source>
        <strain evidence="5">IBT 15544</strain>
    </source>
</reference>
<dbReference type="GO" id="GO:0030246">
    <property type="term" value="F:carbohydrate binding"/>
    <property type="evidence" value="ECO:0007669"/>
    <property type="project" value="InterPro"/>
</dbReference>
<evidence type="ECO:0000256" key="2">
    <source>
        <dbReference type="RuleBase" id="RU361185"/>
    </source>
</evidence>
<dbReference type="SUPFAM" id="SSF51445">
    <property type="entry name" value="(Trans)glycosidases"/>
    <property type="match status" value="1"/>
</dbReference>
<evidence type="ECO:0000259" key="4">
    <source>
        <dbReference type="Pfam" id="PF21365"/>
    </source>
</evidence>
<dbReference type="CDD" id="cd06591">
    <property type="entry name" value="GH31_xylosidase_XylS"/>
    <property type="match status" value="1"/>
</dbReference>
<dbReference type="AlphaFoldDB" id="A0A9W9NGK0"/>
<dbReference type="Gene3D" id="3.20.20.80">
    <property type="entry name" value="Glycosidases"/>
    <property type="match status" value="1"/>
</dbReference>
<protein>
    <submittedName>
        <fullName evidence="5">Uncharacterized protein</fullName>
    </submittedName>
</protein>
<dbReference type="RefSeq" id="XP_058313946.1">
    <property type="nucleotide sequence ID" value="XM_058448535.1"/>
</dbReference>
<sequence length="664" mass="76150">MIFSEDDKLVFRFDDHLLWIQPWGDNAVRIRATKLASMPVEDWALLSKPGGHRSIIDIPIDGEASITNGKIKATVSPRGKIIIYSSNGTKILEEYARHRRDPRDPKCSALEIEARELRPILGGDYHLTMRFESLDPKEKIFGMGQYQQPYLNLKGADLELAQRNSQASVPFAVSSLGYGFLWNNPGIGRAVLGTNVMSFEAYSTRALDYWIVAGDSPAEIEEAYASVTGYVPMMPEYGLGFWQCKLRYWNQEQLLNVAREYRSREVPLDLIVIDFFHWKHQGEWSFDPEFWPDPDAMVKELKELKIELMVSIWPTVETASENYPEMLERGLLIRHDRGMRVAMQCDGDITHFDATNPEAREFVWSKAKKNYYDRGIKVFWLDEAEPEYSIYDFDIYRYHAGSNMQIGNIFPKEYARGFYEGMQAEGQTNIINLLRCAWAGSQRYGTLVWSGDIASSWSSFRNQLAAGLNMGLAGIPWWTTDIGGFHGGNPDDPAFRELFTRWFQWGAFCPVMRLHGDCEPKPEGQPTASGAGNEIWSYGEEVYEICKKFIGIREELRDYTRSLMQEAHEKGSPVIRTLFYEFPQDPRAWEVETQYMFGSRYMVVPVLEPGQRTITVYLPAGAFWTLWGKVNVPQEGIPRIYKGGSEVEVDCPIETLPVFYRVST</sequence>
<keyword evidence="2" id="KW-0378">Hydrolase</keyword>
<comment type="caution">
    <text evidence="5">The sequence shown here is derived from an EMBL/GenBank/DDBJ whole genome shotgun (WGS) entry which is preliminary data.</text>
</comment>
<evidence type="ECO:0000313" key="5">
    <source>
        <dbReference type="EMBL" id="KAJ5219373.1"/>
    </source>
</evidence>
<reference evidence="5" key="1">
    <citation type="submission" date="2022-12" db="EMBL/GenBank/DDBJ databases">
        <authorList>
            <person name="Petersen C."/>
        </authorList>
    </citation>
    <scope>NUCLEOTIDE SEQUENCE</scope>
    <source>
        <strain evidence="5">IBT 15544</strain>
    </source>
</reference>
<dbReference type="Pfam" id="PF21365">
    <property type="entry name" value="Glyco_hydro_31_3rd"/>
    <property type="match status" value="1"/>
</dbReference>
<gene>
    <name evidence="5" type="ORF">N7498_001472</name>
</gene>
<dbReference type="CDD" id="cd14752">
    <property type="entry name" value="GH31_N"/>
    <property type="match status" value="1"/>
</dbReference>
<dbReference type="GeneID" id="83175835"/>
<name>A0A9W9NGK0_9EURO</name>
<dbReference type="OrthoDB" id="10070917at2759"/>
<dbReference type="InterPro" id="IPR051816">
    <property type="entry name" value="Glycosyl_Hydrolase_31"/>
</dbReference>
<evidence type="ECO:0000256" key="1">
    <source>
        <dbReference type="ARBA" id="ARBA00007806"/>
    </source>
</evidence>
<comment type="similarity">
    <text evidence="1 2">Belongs to the glycosyl hydrolase 31 family.</text>
</comment>